<dbReference type="EnsemblMetazoa" id="ADAC007931-RA">
    <property type="protein sequence ID" value="ADAC007931-PA"/>
    <property type="gene ID" value="ADAC007931"/>
</dbReference>
<keyword evidence="2" id="KW-0719">Serine esterase</keyword>
<dbReference type="EC" id="3.1.1.-" evidence="6"/>
<dbReference type="VEuPathDB" id="VectorBase:ADAR2_011852"/>
<dbReference type="AlphaFoldDB" id="W5J8Z2"/>
<dbReference type="OMA" id="ENIEWFG"/>
<evidence type="ECO:0000313" key="8">
    <source>
        <dbReference type="EMBL" id="ETN60431.1"/>
    </source>
</evidence>
<evidence type="ECO:0000256" key="6">
    <source>
        <dbReference type="RuleBase" id="RU361235"/>
    </source>
</evidence>
<dbReference type="eggNOG" id="KOG1516">
    <property type="taxonomic scope" value="Eukaryota"/>
</dbReference>
<dbReference type="VEuPathDB" id="VectorBase:ADAC007931"/>
<reference evidence="8" key="3">
    <citation type="journal article" date="2013" name="Nucleic Acids Res.">
        <title>The genome of Anopheles darlingi, the main neotropical malaria vector.</title>
        <authorList>
            <person name="Marinotti O."/>
            <person name="Cerqueira G.C."/>
            <person name="de Almeida L.G."/>
            <person name="Ferro M.I."/>
            <person name="Loreto E.L."/>
            <person name="Zaha A."/>
            <person name="Teixeira S.M."/>
            <person name="Wespiser A.R."/>
            <person name="Almeida E Silva A."/>
            <person name="Schlindwein A.D."/>
            <person name="Pacheco A.C."/>
            <person name="Silva A.L."/>
            <person name="Graveley B.R."/>
            <person name="Walenz B.P."/>
            <person name="Lima Bde A."/>
            <person name="Ribeiro C.A."/>
            <person name="Nunes-Silva C.G."/>
            <person name="de Carvalho C.R."/>
            <person name="Soares C.M."/>
            <person name="de Menezes C.B."/>
            <person name="Matiolli C."/>
            <person name="Caffrey D."/>
            <person name="Araujo D.A."/>
            <person name="de Oliveira D.M."/>
            <person name="Golenbock D."/>
            <person name="Grisard E.C."/>
            <person name="Fantinatti-Garboggini F."/>
            <person name="de Carvalho F.M."/>
            <person name="Barcellos F.G."/>
            <person name="Prosdocimi F."/>
            <person name="May G."/>
            <person name="Azevedo Junior G.M."/>
            <person name="Guimaraes G.M."/>
            <person name="Goldman G.H."/>
            <person name="Padilha I.Q."/>
            <person name="Batista Jda S."/>
            <person name="Ferro J.A."/>
            <person name="Ribeiro J.M."/>
            <person name="Fietto J.L."/>
            <person name="Dabbas K.M."/>
            <person name="Cerdeira L."/>
            <person name="Agnez-Lima L.F."/>
            <person name="Brocchi M."/>
            <person name="de Carvalho M.O."/>
            <person name="Teixeira Mde M."/>
            <person name="Diniz Maia Mde M."/>
            <person name="Goldman M.H."/>
            <person name="Cruz Schneider M.P."/>
            <person name="Felipe M.S."/>
            <person name="Hungria M."/>
            <person name="Nicolas M.F."/>
            <person name="Pereira M."/>
            <person name="Montes M.A."/>
            <person name="Cantao M.E."/>
            <person name="Vincentz M."/>
            <person name="Rafael M.S."/>
            <person name="Silverman N."/>
            <person name="Stoco P.H."/>
            <person name="Souza R.C."/>
            <person name="Vicentini R."/>
            <person name="Gazzinelli R.T."/>
            <person name="Neves Rde O."/>
            <person name="Silva R."/>
            <person name="Astolfi-Filho S."/>
            <person name="Maciel T.E."/>
            <person name="Urmenyi T.P."/>
            <person name="Tadei W.P."/>
            <person name="Camargo E.P."/>
            <person name="de Vasconcelos A.T."/>
        </authorList>
    </citation>
    <scope>NUCLEOTIDE SEQUENCE</scope>
</reference>
<dbReference type="PANTHER" id="PTHR43142">
    <property type="entry name" value="CARBOXYLIC ESTER HYDROLASE"/>
    <property type="match status" value="1"/>
</dbReference>
<feature type="chain" id="PRO_5009999563" description="Carboxylic ester hydrolase" evidence="6">
    <location>
        <begin position="22"/>
        <end position="558"/>
    </location>
</feature>
<reference evidence="9" key="4">
    <citation type="submission" date="2015-06" db="UniProtKB">
        <authorList>
            <consortium name="EnsemblMetazoa"/>
        </authorList>
    </citation>
    <scope>IDENTIFICATION</scope>
</reference>
<keyword evidence="10" id="KW-1185">Reference proteome</keyword>
<accession>W5J8Z2</accession>
<evidence type="ECO:0000256" key="5">
    <source>
        <dbReference type="ARBA" id="ARBA00023180"/>
    </source>
</evidence>
<evidence type="ECO:0000313" key="9">
    <source>
        <dbReference type="EnsemblMetazoa" id="ADAC007931-PA"/>
    </source>
</evidence>
<dbReference type="SUPFAM" id="SSF53474">
    <property type="entry name" value="alpha/beta-Hydrolases"/>
    <property type="match status" value="1"/>
</dbReference>
<feature type="signal peptide" evidence="6">
    <location>
        <begin position="1"/>
        <end position="21"/>
    </location>
</feature>
<dbReference type="FunCoup" id="W5J8Z2">
    <property type="interactions" value="49"/>
</dbReference>
<keyword evidence="5" id="KW-0325">Glycoprotein</keyword>
<keyword evidence="4" id="KW-1015">Disulfide bond</keyword>
<dbReference type="Pfam" id="PF00135">
    <property type="entry name" value="COesterase"/>
    <property type="match status" value="1"/>
</dbReference>
<dbReference type="InterPro" id="IPR029058">
    <property type="entry name" value="AB_hydrolase_fold"/>
</dbReference>
<organism evidence="8">
    <name type="scientific">Anopheles darlingi</name>
    <name type="common">Mosquito</name>
    <dbReference type="NCBI Taxonomy" id="43151"/>
    <lineage>
        <taxon>Eukaryota</taxon>
        <taxon>Metazoa</taxon>
        <taxon>Ecdysozoa</taxon>
        <taxon>Arthropoda</taxon>
        <taxon>Hexapoda</taxon>
        <taxon>Insecta</taxon>
        <taxon>Pterygota</taxon>
        <taxon>Neoptera</taxon>
        <taxon>Endopterygota</taxon>
        <taxon>Diptera</taxon>
        <taxon>Nematocera</taxon>
        <taxon>Culicoidea</taxon>
        <taxon>Culicidae</taxon>
        <taxon>Anophelinae</taxon>
        <taxon>Anopheles</taxon>
    </lineage>
</organism>
<keyword evidence="3 6" id="KW-0378">Hydrolase</keyword>
<dbReference type="Gene3D" id="3.40.50.1820">
    <property type="entry name" value="alpha/beta hydrolase"/>
    <property type="match status" value="1"/>
</dbReference>
<evidence type="ECO:0000256" key="3">
    <source>
        <dbReference type="ARBA" id="ARBA00022801"/>
    </source>
</evidence>
<dbReference type="PROSITE" id="PS00941">
    <property type="entry name" value="CARBOXYLESTERASE_B_2"/>
    <property type="match status" value="1"/>
</dbReference>
<reference evidence="8 10" key="1">
    <citation type="journal article" date="2010" name="BMC Genomics">
        <title>Combination of measures distinguishes pre-miRNAs from other stem-loops in the genome of the newly sequenced Anopheles darlingi.</title>
        <authorList>
            <person name="Mendes N.D."/>
            <person name="Freitas A.T."/>
            <person name="Vasconcelos A.T."/>
            <person name="Sagot M.F."/>
        </authorList>
    </citation>
    <scope>NUCLEOTIDE SEQUENCE</scope>
</reference>
<evidence type="ECO:0000256" key="1">
    <source>
        <dbReference type="ARBA" id="ARBA00005964"/>
    </source>
</evidence>
<dbReference type="STRING" id="43151.W5J8Z2"/>
<dbReference type="Proteomes" id="UP000000673">
    <property type="component" value="Unassembled WGS sequence"/>
</dbReference>
<evidence type="ECO:0000256" key="4">
    <source>
        <dbReference type="ARBA" id="ARBA00023157"/>
    </source>
</evidence>
<dbReference type="ESTHER" id="anoda-w5j8z2">
    <property type="family name" value="Carb_B_Arthropoda"/>
</dbReference>
<evidence type="ECO:0000313" key="10">
    <source>
        <dbReference type="Proteomes" id="UP000000673"/>
    </source>
</evidence>
<feature type="domain" description="Carboxylesterase type B" evidence="7">
    <location>
        <begin position="27"/>
        <end position="541"/>
    </location>
</feature>
<comment type="similarity">
    <text evidence="1 6">Belongs to the type-B carboxylesterase/lipase family.</text>
</comment>
<proteinExistence type="inferred from homology"/>
<gene>
    <name evidence="8" type="ORF">AND_007931</name>
</gene>
<dbReference type="FunFam" id="3.40.50.1820:FF:000155">
    <property type="entry name" value="Carboxylic ester hydrolase"/>
    <property type="match status" value="1"/>
</dbReference>
<protein>
    <recommendedName>
        <fullName evidence="6">Carboxylic ester hydrolase</fullName>
        <ecNumber evidence="6">3.1.1.-</ecNumber>
    </recommendedName>
</protein>
<name>W5J8Z2_ANODA</name>
<reference evidence="8" key="2">
    <citation type="submission" date="2010-05" db="EMBL/GenBank/DDBJ databases">
        <authorList>
            <person name="Almeida L.G."/>
            <person name="Nicolas M.F."/>
            <person name="Souza R.C."/>
            <person name="Vasconcelos A.T.R."/>
        </authorList>
    </citation>
    <scope>NUCLEOTIDE SEQUENCE</scope>
</reference>
<evidence type="ECO:0000256" key="2">
    <source>
        <dbReference type="ARBA" id="ARBA00022487"/>
    </source>
</evidence>
<dbReference type="PANTHER" id="PTHR43142:SF1">
    <property type="entry name" value="CARBOXYLIC ESTER HYDROLASE"/>
    <property type="match status" value="1"/>
</dbReference>
<dbReference type="InterPro" id="IPR002018">
    <property type="entry name" value="CarbesteraseB"/>
</dbReference>
<dbReference type="EMBL" id="ADMH02001932">
    <property type="protein sequence ID" value="ETN60431.1"/>
    <property type="molecule type" value="Genomic_DNA"/>
</dbReference>
<dbReference type="GO" id="GO:0052689">
    <property type="term" value="F:carboxylic ester hydrolase activity"/>
    <property type="evidence" value="ECO:0007669"/>
    <property type="project" value="UniProtKB-KW"/>
</dbReference>
<keyword evidence="6" id="KW-0732">Signal</keyword>
<evidence type="ECO:0000259" key="7">
    <source>
        <dbReference type="Pfam" id="PF00135"/>
    </source>
</evidence>
<dbReference type="InterPro" id="IPR019819">
    <property type="entry name" value="Carboxylesterase_B_CS"/>
</dbReference>
<sequence length="558" mass="61796">MVIMALALRFALLFCFCTAFGARSGVKVTIKNGPLLGEQRDSYVAFEGIPYAKAPIGERRFAASELNDERWLEPRNATRVGAICMQWSHFKSGADKLEGEEDCLFLNVYTPNLTPAEPLPTIVFLHGGAFMYGAGGYFQPDFLLTRSLVLVTVNYRLGPFGFLSTGDDVISGNFGLKDQRTALQWVQRNIKYFGGDPNRVILSGFSAGSASVHLHYLSPLSRGLFASGIAHSGSALNPWVMVEQAAQKAKTIAAALGCPTDDSAALLSCLRLRPAEEIVRQVPKLQDYLYNPFSPLGVVVESSGPRNPEPFLTEHPRKLTREGSFHRVPLILSVTEAEGLYPGAEFLGNERYVQQIDGQWNELLPSILDYKYAVTDRLLRNALSEVIRNRYLGKAKLNEQNYQQFTQMLSNRLFFAGVTETARLMQPYIPVYLYFDQYKASYGLGEAITGTQRNLGVAHGEDLLLILPSSLRDGIPYTAEEMAMVSQFVDLYESFAYGRTPRFGSLKVPALQTTSPLTYLAVNHPNSTITTNDQLSDEAFWGILDFNDGTAVQDSGFC</sequence>
<dbReference type="InterPro" id="IPR019826">
    <property type="entry name" value="Carboxylesterase_B_AS"/>
</dbReference>
<dbReference type="PROSITE" id="PS00122">
    <property type="entry name" value="CARBOXYLESTERASE_B_1"/>
    <property type="match status" value="1"/>
</dbReference>
<dbReference type="HOGENOM" id="CLU_006586_13_2_1"/>